<dbReference type="PANTHER" id="PTHR22762">
    <property type="entry name" value="ALPHA-GLUCOSIDASE"/>
    <property type="match status" value="1"/>
</dbReference>
<keyword evidence="11" id="KW-1185">Reference proteome</keyword>
<evidence type="ECO:0000259" key="7">
    <source>
        <dbReference type="Pfam" id="PF01055"/>
    </source>
</evidence>
<feature type="domain" description="Glycoside hydrolase family 31 TIM barrel" evidence="7">
    <location>
        <begin position="353"/>
        <end position="682"/>
    </location>
</feature>
<evidence type="ECO:0000256" key="6">
    <source>
        <dbReference type="SAM" id="SignalP"/>
    </source>
</evidence>
<evidence type="ECO:0000313" key="11">
    <source>
        <dbReference type="Proteomes" id="UP000694255"/>
    </source>
</evidence>
<keyword evidence="3" id="KW-0325">Glycoprotein</keyword>
<feature type="domain" description="Glycoside hydrolase family 31 N-terminal" evidence="8">
    <location>
        <begin position="92"/>
        <end position="308"/>
    </location>
</feature>
<dbReference type="PANTHER" id="PTHR22762:SF54">
    <property type="entry name" value="BCDNA.GH04962"/>
    <property type="match status" value="1"/>
</dbReference>
<evidence type="ECO:0000259" key="9">
    <source>
        <dbReference type="Pfam" id="PF21365"/>
    </source>
</evidence>
<evidence type="ECO:0000256" key="5">
    <source>
        <dbReference type="RuleBase" id="RU361185"/>
    </source>
</evidence>
<dbReference type="Pfam" id="PF01055">
    <property type="entry name" value="Glyco_hydro_31_2nd"/>
    <property type="match status" value="1"/>
</dbReference>
<evidence type="ECO:0000256" key="3">
    <source>
        <dbReference type="ARBA" id="ARBA00023180"/>
    </source>
</evidence>
<dbReference type="Proteomes" id="UP000694255">
    <property type="component" value="Unassembled WGS sequence"/>
</dbReference>
<gene>
    <name evidence="10" type="ORF">J8A68_001514</name>
</gene>
<dbReference type="AlphaFoldDB" id="A0A8J5QHZ4"/>
<dbReference type="GO" id="GO:0090599">
    <property type="term" value="F:alpha-glucosidase activity"/>
    <property type="evidence" value="ECO:0007669"/>
    <property type="project" value="TreeGrafter"/>
</dbReference>
<dbReference type="CDD" id="cd06603">
    <property type="entry name" value="GH31_GANC_GANAB_alpha"/>
    <property type="match status" value="1"/>
</dbReference>
<sequence>MRGNLFIQLLLITSSVLAVKEYLFKTCPQSGFCTRNRHFAQQVSTTTNYKSPYSIDPDSIILHDGVIFGVINKHLPQVDNSTVQLLFDITLVEGNFRFRLDENRQILREYPSYLNQLRYNETSDWAFQPGVQLDRSIRYEKLSADKIHLSYRKDYDVIISLNPIKFQFIHQGKEQLVINDKQFLNFEHRRLKSENDLHLSPQEISFDMFQDSFPDSSKDTIPLGPESIAIDFTFSGFSHLYGIPEHSGSMLLKDTTHREPYRLFNVDIFEYEQDSRLPMYGSIPLLIAAKPDAAVGVFWINAADSYVDINLENKDGGAAHFMSENGLLDFIIIIEDNVDEVNRQYGKITGYTQLPALFSLGYHQCRWNYNDEKDVLDIHAKFDKYKIPYDTIWLDIEYTDQKKYFTWNKENFPNPKRMLSKLDTTGRNLVVIIDPHLKVDYEVSRDLISQNLAILDSTNNPYHGHCWPGESIWIDTFNPEAQSYWKSRFGWDQPFLGPHQENIHIWNDMNEPSVFDGPETTSPKDNLHYGGWEHRSLHNLYGLTYHQATYHAMQARLEDRPSRQRPFVLTRSYFAGSQRSAAMWTGDNMSKWEYLKISIPMVLTHNIVGMPFSGADVGGFFGNPSKELLTRWYQTGIFYPFFRAHANIDSRRREPWVSGEPYVSYIREAVRLRYKLLSVFYTSFKRGNEGGRPVMRPLFYEAPGNLEAYGIDDEFFVGDSGILVKPVTDEGVDEVEVYIPDEEVYYDFMNGKITKRKVDNGVGYVKKKVELNDIPMYLKGGSILSVKERYRRSSKLMKYDPYTVIIALNKQGKASGELYIDDGESYKNVQGEYVDVKFSADKNSISTNVKSGSDQYIKSIDSIHVENIQIVGLDDKIKSIEIEQGGETWSGRVETKDGIATIKNPKVKINSNWKISINYKDDMKRDEL</sequence>
<keyword evidence="2 5" id="KW-0378">Hydrolase</keyword>
<dbReference type="Pfam" id="PF21365">
    <property type="entry name" value="Glyco_hydro_31_3rd"/>
    <property type="match status" value="1"/>
</dbReference>
<evidence type="ECO:0000256" key="4">
    <source>
        <dbReference type="ARBA" id="ARBA00023295"/>
    </source>
</evidence>
<proteinExistence type="inferred from homology"/>
<keyword evidence="1 6" id="KW-0732">Signal</keyword>
<dbReference type="OrthoDB" id="1334205at2759"/>
<feature type="signal peptide" evidence="6">
    <location>
        <begin position="1"/>
        <end position="18"/>
    </location>
</feature>
<comment type="caution">
    <text evidence="10">The sequence shown here is derived from an EMBL/GenBank/DDBJ whole genome shotgun (WGS) entry which is preliminary data.</text>
</comment>
<evidence type="ECO:0000313" key="10">
    <source>
        <dbReference type="EMBL" id="KAG7664986.1"/>
    </source>
</evidence>
<dbReference type="InterPro" id="IPR025887">
    <property type="entry name" value="Glyco_hydro_31_N_dom"/>
</dbReference>
<dbReference type="GO" id="GO:0005975">
    <property type="term" value="P:carbohydrate metabolic process"/>
    <property type="evidence" value="ECO:0007669"/>
    <property type="project" value="InterPro"/>
</dbReference>
<evidence type="ECO:0000256" key="1">
    <source>
        <dbReference type="ARBA" id="ARBA00022729"/>
    </source>
</evidence>
<evidence type="ECO:0000256" key="2">
    <source>
        <dbReference type="ARBA" id="ARBA00022801"/>
    </source>
</evidence>
<comment type="similarity">
    <text evidence="5">Belongs to the glycosyl hydrolase 31 family.</text>
</comment>
<dbReference type="GO" id="GO:0006491">
    <property type="term" value="P:N-glycan processing"/>
    <property type="evidence" value="ECO:0007669"/>
    <property type="project" value="TreeGrafter"/>
</dbReference>
<feature type="chain" id="PRO_5035242362" evidence="6">
    <location>
        <begin position="19"/>
        <end position="928"/>
    </location>
</feature>
<organism evidence="10 11">
    <name type="scientific">[Candida] subhashii</name>
    <dbReference type="NCBI Taxonomy" id="561895"/>
    <lineage>
        <taxon>Eukaryota</taxon>
        <taxon>Fungi</taxon>
        <taxon>Dikarya</taxon>
        <taxon>Ascomycota</taxon>
        <taxon>Saccharomycotina</taxon>
        <taxon>Pichiomycetes</taxon>
        <taxon>Debaryomycetaceae</taxon>
        <taxon>Spathaspora</taxon>
    </lineage>
</organism>
<dbReference type="GeneID" id="73468315"/>
<evidence type="ECO:0000259" key="8">
    <source>
        <dbReference type="Pfam" id="PF13802"/>
    </source>
</evidence>
<reference evidence="10 11" key="1">
    <citation type="journal article" date="2021" name="DNA Res.">
        <title>Genome analysis of Candida subhashii reveals its hybrid nature and dual mitochondrial genome conformations.</title>
        <authorList>
            <person name="Mixao V."/>
            <person name="Hegedusova E."/>
            <person name="Saus E."/>
            <person name="Pryszcz L.P."/>
            <person name="Cillingova A."/>
            <person name="Nosek J."/>
            <person name="Gabaldon T."/>
        </authorList>
    </citation>
    <scope>NUCLEOTIDE SEQUENCE [LARGE SCALE GENOMIC DNA]</scope>
    <source>
        <strain evidence="10 11">CBS 10753</strain>
    </source>
</reference>
<dbReference type="InterPro" id="IPR000322">
    <property type="entry name" value="Glyco_hydro_31_TIM"/>
</dbReference>
<name>A0A8J5QHZ4_9ASCO</name>
<feature type="domain" description="Glycosyl hydrolase family 31 C-terminal" evidence="9">
    <location>
        <begin position="691"/>
        <end position="784"/>
    </location>
</feature>
<dbReference type="RefSeq" id="XP_049265218.1">
    <property type="nucleotide sequence ID" value="XM_049405175.1"/>
</dbReference>
<dbReference type="GO" id="GO:0017177">
    <property type="term" value="C:glucosidase II complex"/>
    <property type="evidence" value="ECO:0007669"/>
    <property type="project" value="TreeGrafter"/>
</dbReference>
<dbReference type="Pfam" id="PF13802">
    <property type="entry name" value="Gal_mutarotas_2"/>
    <property type="match status" value="1"/>
</dbReference>
<accession>A0A8J5QHZ4</accession>
<dbReference type="EMBL" id="JAGSYN010000056">
    <property type="protein sequence ID" value="KAG7664986.1"/>
    <property type="molecule type" value="Genomic_DNA"/>
</dbReference>
<dbReference type="CDD" id="cd14752">
    <property type="entry name" value="GH31_N"/>
    <property type="match status" value="1"/>
</dbReference>
<dbReference type="InterPro" id="IPR048395">
    <property type="entry name" value="Glyco_hydro_31_C"/>
</dbReference>
<keyword evidence="4 5" id="KW-0326">Glycosidase</keyword>
<protein>
    <submittedName>
        <fullName evidence="10">ROT2</fullName>
    </submittedName>
</protein>